<evidence type="ECO:0000256" key="1">
    <source>
        <dbReference type="SAM" id="MobiDB-lite"/>
    </source>
</evidence>
<proteinExistence type="predicted"/>
<gene>
    <name evidence="2" type="ORF">PGTG_21153</name>
</gene>
<evidence type="ECO:0000313" key="2">
    <source>
        <dbReference type="EMBL" id="EHS62832.1"/>
    </source>
</evidence>
<evidence type="ECO:0000313" key="3">
    <source>
        <dbReference type="Proteomes" id="UP000008783"/>
    </source>
</evidence>
<dbReference type="AlphaFoldDB" id="H6QQT4"/>
<dbReference type="GeneID" id="13541421"/>
<feature type="compositionally biased region" description="Basic and acidic residues" evidence="1">
    <location>
        <begin position="310"/>
        <end position="327"/>
    </location>
</feature>
<name>H6QQT4_PUCGT</name>
<organism evidence="2 3">
    <name type="scientific">Puccinia graminis f. sp. tritici (strain CRL 75-36-700-3 / race SCCL)</name>
    <name type="common">Black stem rust fungus</name>
    <dbReference type="NCBI Taxonomy" id="418459"/>
    <lineage>
        <taxon>Eukaryota</taxon>
        <taxon>Fungi</taxon>
        <taxon>Dikarya</taxon>
        <taxon>Basidiomycota</taxon>
        <taxon>Pucciniomycotina</taxon>
        <taxon>Pucciniomycetes</taxon>
        <taxon>Pucciniales</taxon>
        <taxon>Pucciniaceae</taxon>
        <taxon>Puccinia</taxon>
    </lineage>
</organism>
<reference evidence="3" key="1">
    <citation type="journal article" date="2011" name="Proc. Natl. Acad. Sci. U.S.A.">
        <title>Obligate biotrophy features unraveled by the genomic analysis of rust fungi.</title>
        <authorList>
            <person name="Duplessis S."/>
            <person name="Cuomo C.A."/>
            <person name="Lin Y.-C."/>
            <person name="Aerts A."/>
            <person name="Tisserant E."/>
            <person name="Veneault-Fourrey C."/>
            <person name="Joly D.L."/>
            <person name="Hacquard S."/>
            <person name="Amselem J."/>
            <person name="Cantarel B.L."/>
            <person name="Chiu R."/>
            <person name="Coutinho P.M."/>
            <person name="Feau N."/>
            <person name="Field M."/>
            <person name="Frey P."/>
            <person name="Gelhaye E."/>
            <person name="Goldberg J."/>
            <person name="Grabherr M.G."/>
            <person name="Kodira C.D."/>
            <person name="Kohler A."/>
            <person name="Kuees U."/>
            <person name="Lindquist E.A."/>
            <person name="Lucas S.M."/>
            <person name="Mago R."/>
            <person name="Mauceli E."/>
            <person name="Morin E."/>
            <person name="Murat C."/>
            <person name="Pangilinan J.L."/>
            <person name="Park R."/>
            <person name="Pearson M."/>
            <person name="Quesneville H."/>
            <person name="Rouhier N."/>
            <person name="Sakthikumar S."/>
            <person name="Salamov A.A."/>
            <person name="Schmutz J."/>
            <person name="Selles B."/>
            <person name="Shapiro H."/>
            <person name="Tanguay P."/>
            <person name="Tuskan G.A."/>
            <person name="Henrissat B."/>
            <person name="Van de Peer Y."/>
            <person name="Rouze P."/>
            <person name="Ellis J.G."/>
            <person name="Dodds P.N."/>
            <person name="Schein J.E."/>
            <person name="Zhong S."/>
            <person name="Hamelin R.C."/>
            <person name="Grigoriev I.V."/>
            <person name="Szabo L.J."/>
            <person name="Martin F."/>
        </authorList>
    </citation>
    <scope>NUCLEOTIDE SEQUENCE [LARGE SCALE GENOMIC DNA]</scope>
    <source>
        <strain evidence="3">CRL 75-36-700-3 / race SCCL</strain>
    </source>
</reference>
<dbReference type="RefSeq" id="XP_003890151.1">
    <property type="nucleotide sequence ID" value="XM_003890102.1"/>
</dbReference>
<feature type="compositionally biased region" description="Basic and acidic residues" evidence="1">
    <location>
        <begin position="254"/>
        <end position="265"/>
    </location>
</feature>
<protein>
    <submittedName>
        <fullName evidence="2">Uncharacterized protein</fullName>
    </submittedName>
</protein>
<dbReference type="VEuPathDB" id="FungiDB:PGTG_21153"/>
<dbReference type="OrthoDB" id="2511305at2759"/>
<dbReference type="EMBL" id="DS178274">
    <property type="protein sequence ID" value="EHS62832.1"/>
    <property type="molecule type" value="Genomic_DNA"/>
</dbReference>
<feature type="region of interest" description="Disordered" evidence="1">
    <location>
        <begin position="236"/>
        <end position="327"/>
    </location>
</feature>
<dbReference type="HOGENOM" id="CLU_706237_0_0_1"/>
<accession>H6QQT4</accession>
<dbReference type="KEGG" id="pgr:PGTG_21153"/>
<feature type="region of interest" description="Disordered" evidence="1">
    <location>
        <begin position="96"/>
        <end position="151"/>
    </location>
</feature>
<feature type="compositionally biased region" description="Polar residues" evidence="1">
    <location>
        <begin position="130"/>
        <end position="141"/>
    </location>
</feature>
<dbReference type="Proteomes" id="UP000008783">
    <property type="component" value="Unassembled WGS sequence"/>
</dbReference>
<sequence length="391" mass="43776">MPRRPSFISQTQPRCLASSQNACFHWPPVVEAPQVNAFGKRSYGQVAARLTNPSTSCSSNVRKVLNQKGKGVNSGSTRQTTSTRGYESIVAQSAWPTATRCRPNPSSDRGRGPGQSTWRVCRSVLRRRTSFNPGNTASSQVIPPETDHDMDENQYLDTSVEESDTPADSTIHREQVLTGGRRRLQNWVTISDDEEDEDQYLDEQSCCLPKEPIHEHPLIDTDIDELDEDQQSDCLSDDLEGEHISPEIDDEMADDRSSDDSEGKHISPPTDDEMDEDQHSNCSSDDSEGEHISPQTDDEMDEDRQSVMSVEDHLSEGGTRHAESKAHYTHELQRSLWTRSQHLNGRVRPQNHFCSPESKHDSDAERASSGKAQGRDATAQCLSEEDGRRRT</sequence>
<feature type="region of interest" description="Disordered" evidence="1">
    <location>
        <begin position="339"/>
        <end position="391"/>
    </location>
</feature>
<dbReference type="InParanoid" id="H6QQT4"/>
<feature type="compositionally biased region" description="Basic and acidic residues" evidence="1">
    <location>
        <begin position="357"/>
        <end position="368"/>
    </location>
</feature>
<keyword evidence="3" id="KW-1185">Reference proteome</keyword>